<feature type="compositionally biased region" description="Basic and acidic residues" evidence="4">
    <location>
        <begin position="134"/>
        <end position="156"/>
    </location>
</feature>
<evidence type="ECO:0000256" key="2">
    <source>
        <dbReference type="ARBA" id="ARBA00022857"/>
    </source>
</evidence>
<dbReference type="GO" id="GO:0016491">
    <property type="term" value="F:oxidoreductase activity"/>
    <property type="evidence" value="ECO:0007669"/>
    <property type="project" value="UniProtKB-KW"/>
</dbReference>
<dbReference type="Gene3D" id="3.40.50.720">
    <property type="entry name" value="NAD(P)-binding Rossmann-like Domain"/>
    <property type="match status" value="2"/>
</dbReference>
<dbReference type="AlphaFoldDB" id="A0A6S7GTX2"/>
<feature type="region of interest" description="Disordered" evidence="4">
    <location>
        <begin position="105"/>
        <end position="156"/>
    </location>
</feature>
<dbReference type="PANTHER" id="PTHR43963:SF6">
    <property type="entry name" value="CHAIN DEHYDROGENASE FAMILY PROTEIN, PUTATIVE (AFU_ORTHOLOGUE AFUA_3G15350)-RELATED"/>
    <property type="match status" value="1"/>
</dbReference>
<sequence length="380" mass="43376">MSYGFQPFQTQNRSRVAVVTGGNKGVGYSVVKKLLKKFRGVVYLTARHEEKGLAACEHLKKEGLHAPKFYQLDITNREQIMEFRQHLQKTYGGIDILVNYASVPHKTSTGDVDDEEDEHEGEHDGEQQDGGEGNVEKKPESEKKNGPEENTVKQEIQVKIEVKTDVGEKKELTQEEKVADERRRLAESYRKHKIESNPPEEYWVPKVEVDPVIAHAELTMKTNVIGTLNVIHCFLPLFRAHGRIINISSSLGVLSSISNEELREKFASTYLLESELMDILKTYITDVKNDKTEERGWPKNVWVLSKLAMNLMTRILARDHKYDERKDLLITSCCPDLSEDLTPLTADQGAETPLYLALLSKGEKNLHGKIFKDKKIMEWE</sequence>
<reference evidence="5" key="1">
    <citation type="submission" date="2020-04" db="EMBL/GenBank/DDBJ databases">
        <authorList>
            <person name="Alioto T."/>
            <person name="Alioto T."/>
            <person name="Gomez Garrido J."/>
        </authorList>
    </citation>
    <scope>NUCLEOTIDE SEQUENCE</scope>
    <source>
        <strain evidence="5">A484AB</strain>
    </source>
</reference>
<keyword evidence="2" id="KW-0521">NADP</keyword>
<organism evidence="5 6">
    <name type="scientific">Paramuricea clavata</name>
    <name type="common">Red gorgonian</name>
    <name type="synonym">Violescent sea-whip</name>
    <dbReference type="NCBI Taxonomy" id="317549"/>
    <lineage>
        <taxon>Eukaryota</taxon>
        <taxon>Metazoa</taxon>
        <taxon>Cnidaria</taxon>
        <taxon>Anthozoa</taxon>
        <taxon>Octocorallia</taxon>
        <taxon>Malacalcyonacea</taxon>
        <taxon>Plexauridae</taxon>
        <taxon>Paramuricea</taxon>
    </lineage>
</organism>
<dbReference type="PRINTS" id="PR00081">
    <property type="entry name" value="GDHRDH"/>
</dbReference>
<evidence type="ECO:0000256" key="4">
    <source>
        <dbReference type="SAM" id="MobiDB-lite"/>
    </source>
</evidence>
<name>A0A6S7GTX2_PARCT</name>
<dbReference type="Pfam" id="PF00106">
    <property type="entry name" value="adh_short"/>
    <property type="match status" value="1"/>
</dbReference>
<accession>A0A6S7GTX2</accession>
<proteinExistence type="inferred from homology"/>
<comment type="similarity">
    <text evidence="1">Belongs to the short-chain dehydrogenases/reductases (SDR) family.</text>
</comment>
<dbReference type="InterPro" id="IPR002347">
    <property type="entry name" value="SDR_fam"/>
</dbReference>
<dbReference type="Proteomes" id="UP001152795">
    <property type="component" value="Unassembled WGS sequence"/>
</dbReference>
<dbReference type="PANTHER" id="PTHR43963">
    <property type="entry name" value="CARBONYL REDUCTASE 1-RELATED"/>
    <property type="match status" value="1"/>
</dbReference>
<comment type="caution">
    <text evidence="5">The sequence shown here is derived from an EMBL/GenBank/DDBJ whole genome shotgun (WGS) entry which is preliminary data.</text>
</comment>
<dbReference type="EMBL" id="CACRXK020002967">
    <property type="protein sequence ID" value="CAB3996874.1"/>
    <property type="molecule type" value="Genomic_DNA"/>
</dbReference>
<dbReference type="OrthoDB" id="7289984at2759"/>
<keyword evidence="6" id="KW-1185">Reference proteome</keyword>
<keyword evidence="3" id="KW-0560">Oxidoreductase</keyword>
<evidence type="ECO:0000256" key="1">
    <source>
        <dbReference type="ARBA" id="ARBA00006484"/>
    </source>
</evidence>
<gene>
    <name evidence="5" type="ORF">PACLA_8A048802</name>
</gene>
<evidence type="ECO:0000313" key="5">
    <source>
        <dbReference type="EMBL" id="CAB3996874.1"/>
    </source>
</evidence>
<dbReference type="SUPFAM" id="SSF51735">
    <property type="entry name" value="NAD(P)-binding Rossmann-fold domains"/>
    <property type="match status" value="1"/>
</dbReference>
<evidence type="ECO:0000313" key="6">
    <source>
        <dbReference type="Proteomes" id="UP001152795"/>
    </source>
</evidence>
<protein>
    <submittedName>
        <fullName evidence="5">Carbonyl reductase [NADPH] 3</fullName>
    </submittedName>
</protein>
<dbReference type="InterPro" id="IPR036291">
    <property type="entry name" value="NAD(P)-bd_dom_sf"/>
</dbReference>
<evidence type="ECO:0000256" key="3">
    <source>
        <dbReference type="ARBA" id="ARBA00023002"/>
    </source>
</evidence>